<protein>
    <recommendedName>
        <fullName evidence="9">Mitochondrial export translocase Oxa2</fullName>
    </recommendedName>
</protein>
<evidence type="ECO:0000313" key="7">
    <source>
        <dbReference type="EMBL" id="QKX56226.1"/>
    </source>
</evidence>
<evidence type="ECO:0000256" key="3">
    <source>
        <dbReference type="ARBA" id="ARBA00022692"/>
    </source>
</evidence>
<dbReference type="OrthoDB" id="2148490at2759"/>
<proteinExistence type="inferred from homology"/>
<dbReference type="EMBL" id="CP055899">
    <property type="protein sequence ID" value="QKX56226.1"/>
    <property type="molecule type" value="Genomic_DNA"/>
</dbReference>
<evidence type="ECO:0000256" key="6">
    <source>
        <dbReference type="SAM" id="Phobius"/>
    </source>
</evidence>
<reference evidence="8" key="1">
    <citation type="submission" date="2020-06" db="EMBL/GenBank/DDBJ databases">
        <title>A chromosome-scale genome assembly of Talaromyces rugulosus W13939.</title>
        <authorList>
            <person name="Wang B."/>
            <person name="Guo L."/>
            <person name="Ye K."/>
            <person name="Wang L."/>
        </authorList>
    </citation>
    <scope>NUCLEOTIDE SEQUENCE [LARGE SCALE GENOMIC DNA]</scope>
    <source>
        <strain evidence="8">W13939</strain>
    </source>
</reference>
<dbReference type="GO" id="GO:0032979">
    <property type="term" value="P:protein insertion into mitochondrial inner membrane from matrix"/>
    <property type="evidence" value="ECO:0007669"/>
    <property type="project" value="TreeGrafter"/>
</dbReference>
<feature type="transmembrane region" description="Helical" evidence="6">
    <location>
        <begin position="254"/>
        <end position="274"/>
    </location>
</feature>
<keyword evidence="5 6" id="KW-0472">Membrane</keyword>
<sequence length="332" mass="37095">MRPLLRPSHARAIPRRLVRNFHATRPSPLIAEVLTATTSILHEVHSSTGLSWGASIPLTAALVRFGVAFPFQISARRHARRITDLSPLLMSYRSYIDHLRKEKGLVSRTLMQSPDLTEKTLQDFLKKRKEVLYFRWNISKYAKFFPFLQIPVWLSFMEGVRAICGVNAGLFRYFLPVTTGDSGDVVLPGVEPTLANEGFLWFSDLLAGDPSGALPLFLGLSIVLNVQSGWKTKTLAEASDYSDGKMWMLLGSKVSKGICSLFGAYIALTAYVTGLPAGMMLYWITSTNIATLQSLFIEKVMFARKPLQPWVKKHPRVLKTGEKPPPNKSLLS</sequence>
<evidence type="ECO:0008006" key="9">
    <source>
        <dbReference type="Google" id="ProtNLM"/>
    </source>
</evidence>
<keyword evidence="4 6" id="KW-1133">Transmembrane helix</keyword>
<dbReference type="PANTHER" id="PTHR12428">
    <property type="entry name" value="OXA1"/>
    <property type="match status" value="1"/>
</dbReference>
<evidence type="ECO:0000313" key="8">
    <source>
        <dbReference type="Proteomes" id="UP000509510"/>
    </source>
</evidence>
<comment type="similarity">
    <text evidence="2">Belongs to the OXA1/ALB3/YidC family.</text>
</comment>
<evidence type="ECO:0000256" key="5">
    <source>
        <dbReference type="ARBA" id="ARBA00023136"/>
    </source>
</evidence>
<gene>
    <name evidence="7" type="ORF">TRUGW13939_03327</name>
</gene>
<evidence type="ECO:0000256" key="1">
    <source>
        <dbReference type="ARBA" id="ARBA00004141"/>
    </source>
</evidence>
<dbReference type="GO" id="GO:0033617">
    <property type="term" value="P:mitochondrial respiratory chain complex IV assembly"/>
    <property type="evidence" value="ECO:0007669"/>
    <property type="project" value="TreeGrafter"/>
</dbReference>
<dbReference type="KEGG" id="trg:TRUGW13939_03327"/>
<dbReference type="GeneID" id="55990832"/>
<name>A0A7H8QQV5_TALRU</name>
<evidence type="ECO:0000256" key="2">
    <source>
        <dbReference type="ARBA" id="ARBA00009877"/>
    </source>
</evidence>
<organism evidence="7 8">
    <name type="scientific">Talaromyces rugulosus</name>
    <name type="common">Penicillium rugulosum</name>
    <dbReference type="NCBI Taxonomy" id="121627"/>
    <lineage>
        <taxon>Eukaryota</taxon>
        <taxon>Fungi</taxon>
        <taxon>Dikarya</taxon>
        <taxon>Ascomycota</taxon>
        <taxon>Pezizomycotina</taxon>
        <taxon>Eurotiomycetes</taxon>
        <taxon>Eurotiomycetidae</taxon>
        <taxon>Eurotiales</taxon>
        <taxon>Trichocomaceae</taxon>
        <taxon>Talaromyces</taxon>
        <taxon>Talaromyces sect. Islandici</taxon>
    </lineage>
</organism>
<dbReference type="Proteomes" id="UP000509510">
    <property type="component" value="Chromosome II"/>
</dbReference>
<dbReference type="GO" id="GO:0032977">
    <property type="term" value="F:membrane insertase activity"/>
    <property type="evidence" value="ECO:0007669"/>
    <property type="project" value="InterPro"/>
</dbReference>
<keyword evidence="3 6" id="KW-0812">Transmembrane</keyword>
<accession>A0A7H8QQV5</accession>
<comment type="subcellular location">
    <subcellularLocation>
        <location evidence="1">Membrane</location>
        <topology evidence="1">Multi-pass membrane protein</topology>
    </subcellularLocation>
</comment>
<dbReference type="GO" id="GO:0005743">
    <property type="term" value="C:mitochondrial inner membrane"/>
    <property type="evidence" value="ECO:0007669"/>
    <property type="project" value="TreeGrafter"/>
</dbReference>
<dbReference type="PANTHER" id="PTHR12428:SF65">
    <property type="entry name" value="CYTOCHROME C OXIDASE ASSEMBLY PROTEIN COX18, MITOCHONDRIAL"/>
    <property type="match status" value="1"/>
</dbReference>
<dbReference type="InterPro" id="IPR001708">
    <property type="entry name" value="YidC/ALB3/OXA1/COX18"/>
</dbReference>
<dbReference type="RefSeq" id="XP_035342404.1">
    <property type="nucleotide sequence ID" value="XM_035486511.1"/>
</dbReference>
<keyword evidence="8" id="KW-1185">Reference proteome</keyword>
<dbReference type="AlphaFoldDB" id="A0A7H8QQV5"/>
<evidence type="ECO:0000256" key="4">
    <source>
        <dbReference type="ARBA" id="ARBA00022989"/>
    </source>
</evidence>